<keyword evidence="2" id="KW-1185">Reference proteome</keyword>
<dbReference type="VEuPathDB" id="VectorBase:GAUT007656"/>
<dbReference type="EnsemblMetazoa" id="GAUT007656-RA">
    <property type="protein sequence ID" value="GAUT007656-PA"/>
    <property type="gene ID" value="GAUT007656"/>
</dbReference>
<name>A0A1A9UKP5_GLOAU</name>
<accession>A0A1A9UKP5</accession>
<organism evidence="1 2">
    <name type="scientific">Glossina austeni</name>
    <name type="common">Savannah tsetse fly</name>
    <dbReference type="NCBI Taxonomy" id="7395"/>
    <lineage>
        <taxon>Eukaryota</taxon>
        <taxon>Metazoa</taxon>
        <taxon>Ecdysozoa</taxon>
        <taxon>Arthropoda</taxon>
        <taxon>Hexapoda</taxon>
        <taxon>Insecta</taxon>
        <taxon>Pterygota</taxon>
        <taxon>Neoptera</taxon>
        <taxon>Endopterygota</taxon>
        <taxon>Diptera</taxon>
        <taxon>Brachycera</taxon>
        <taxon>Muscomorpha</taxon>
        <taxon>Hippoboscoidea</taxon>
        <taxon>Glossinidae</taxon>
        <taxon>Glossina</taxon>
    </lineage>
</organism>
<reference evidence="1" key="1">
    <citation type="submission" date="2020-05" db="UniProtKB">
        <authorList>
            <consortium name="EnsemblMetazoa"/>
        </authorList>
    </citation>
    <scope>IDENTIFICATION</scope>
    <source>
        <strain evidence="1">TTRI</strain>
    </source>
</reference>
<evidence type="ECO:0000313" key="1">
    <source>
        <dbReference type="EnsemblMetazoa" id="GAUT007656-PA"/>
    </source>
</evidence>
<dbReference type="AlphaFoldDB" id="A0A1A9UKP5"/>
<sequence length="201" mass="22869">MMWTFVGTVYIYLKCDKHIANTISLYSETFALEGTEQSSKGAPSFLNDWHRGGDSTIRVAAITPASPPRKYKEFSLSDAAAQGDQHNVLPHINIKQQPPTVDNNNNNRIQYDTNEEYKERQTVRWVKNSNRQTDIAEQTRATFEHKQNMLTMFLLLSPLVGYDDDSIYSQFPSTQQPSKHALLGCPSLNDKIDRIKLCGKL</sequence>
<protein>
    <submittedName>
        <fullName evidence="1">Uncharacterized protein</fullName>
    </submittedName>
</protein>
<dbReference type="Proteomes" id="UP000078200">
    <property type="component" value="Unassembled WGS sequence"/>
</dbReference>
<evidence type="ECO:0000313" key="2">
    <source>
        <dbReference type="Proteomes" id="UP000078200"/>
    </source>
</evidence>
<proteinExistence type="predicted"/>